<dbReference type="EMBL" id="MU971375">
    <property type="protein sequence ID" value="KAK9237039.1"/>
    <property type="molecule type" value="Genomic_DNA"/>
</dbReference>
<sequence length="356" mass="39850">MRNSHLYASPTSQSLNSDPTRGSPTVSTSIHRPALERASASVSTTASTVPQVSADLPLWTRSDLYFTSSSAVSTPVLVSPLTPASGRDRASTTQTFQPGNDIHSRMPSVPSTELVEDESSNRKKLCVAPAMSPSTMATNPSGPTIVSPPMPPPVESKSDLIHTRRALCTSSSSFLRSGSKFMGTQQSGRSTYEVHVELKHVDMSESFICGYLHIQGLTEDHPTLTTYFEGQMIGPKYSFITRRRDWGASEKTDIAHWARFPSWRPLAKQAKRPDYCHVNFEQRDHIFMRWKECFLVPDHRVRDINGASFAGFYYICFNQLTGSISGLYFHQSSEKYQQLELSHVSDHGNYYSYEFR</sequence>
<name>A0ACC3T025_LIPKO</name>
<evidence type="ECO:0000313" key="1">
    <source>
        <dbReference type="EMBL" id="KAK9237039.1"/>
    </source>
</evidence>
<comment type="caution">
    <text evidence="1">The sequence shown here is derived from an EMBL/GenBank/DDBJ whole genome shotgun (WGS) entry which is preliminary data.</text>
</comment>
<protein>
    <submittedName>
        <fullName evidence="1">Vacuolar import and degradation protein-domain-containing protein</fullName>
    </submittedName>
</protein>
<dbReference type="Proteomes" id="UP001433508">
    <property type="component" value="Unassembled WGS sequence"/>
</dbReference>
<evidence type="ECO:0000313" key="2">
    <source>
        <dbReference type="Proteomes" id="UP001433508"/>
    </source>
</evidence>
<keyword evidence="2" id="KW-1185">Reference proteome</keyword>
<accession>A0ACC3T025</accession>
<proteinExistence type="predicted"/>
<gene>
    <name evidence="1" type="ORF">V1525DRAFT_361557</name>
</gene>
<organism evidence="1 2">
    <name type="scientific">Lipomyces kononenkoae</name>
    <name type="common">Yeast</name>
    <dbReference type="NCBI Taxonomy" id="34357"/>
    <lineage>
        <taxon>Eukaryota</taxon>
        <taxon>Fungi</taxon>
        <taxon>Dikarya</taxon>
        <taxon>Ascomycota</taxon>
        <taxon>Saccharomycotina</taxon>
        <taxon>Lipomycetes</taxon>
        <taxon>Lipomycetales</taxon>
        <taxon>Lipomycetaceae</taxon>
        <taxon>Lipomyces</taxon>
    </lineage>
</organism>
<reference evidence="2" key="1">
    <citation type="journal article" date="2024" name="Front. Bioeng. Biotechnol.">
        <title>Genome-scale model development and genomic sequencing of the oleaginous clade Lipomyces.</title>
        <authorList>
            <person name="Czajka J.J."/>
            <person name="Han Y."/>
            <person name="Kim J."/>
            <person name="Mondo S.J."/>
            <person name="Hofstad B.A."/>
            <person name="Robles A."/>
            <person name="Haridas S."/>
            <person name="Riley R."/>
            <person name="LaButti K."/>
            <person name="Pangilinan J."/>
            <person name="Andreopoulos W."/>
            <person name="Lipzen A."/>
            <person name="Yan J."/>
            <person name="Wang M."/>
            <person name="Ng V."/>
            <person name="Grigoriev I.V."/>
            <person name="Spatafora J.W."/>
            <person name="Magnuson J.K."/>
            <person name="Baker S.E."/>
            <person name="Pomraning K.R."/>
        </authorList>
    </citation>
    <scope>NUCLEOTIDE SEQUENCE [LARGE SCALE GENOMIC DNA]</scope>
    <source>
        <strain evidence="2">CBS 7786</strain>
    </source>
</reference>